<sequence>MIVISLFKHQRDNYKWAEGMGNKVFTFGDIRIREVKGKYYVYLIEKDNEGNRRDNYVGKLDEVVRFYIKNAKTGVVGAFPPQGSGPWDQGSNPCPATFLSPLSNNELNVVITNEASFTGDKKTEKLPSEMELFAFYNDCVKKVSRETCKEYVNYLRKPLDVNNKASILAWKKYYKWKGDLEAWKKIKTKKSGVDLRVPSEAEIKEWLTKVKGTKVELLFKLLLESGIRLTEAVKLVNEYDPKNETIESSYYIYTMNWSRGSKRVFYVFHVTPLQKLQITYNYAKKLFHELKIDPKYVRKFVATKCLELNIPAEVVDFLEGRTPTQILTRHYLDLLTLTKKYYPLYAEWLRQTLT</sequence>
<proteinExistence type="inferred from homology"/>
<dbReference type="Pfam" id="PF07935">
    <property type="entry name" value="SSV1_ORF_D-335"/>
    <property type="match status" value="1"/>
</dbReference>
<dbReference type="EMBL" id="FJ870915">
    <property type="protein sequence ID" value="ACZ35728.1"/>
    <property type="molecule type" value="Genomic_DNA"/>
</dbReference>
<organism evidence="5 6">
    <name type="scientific">Sulfolobus spindle-shaped virus 6</name>
    <dbReference type="NCBI Taxonomy" id="693627"/>
    <lineage>
        <taxon>Viruses</taxon>
        <taxon>Viruses incertae sedis</taxon>
        <taxon>Fuselloviridae</taxon>
        <taxon>Betafusellovirus</taxon>
        <taxon>Betafusellovirus hveragerdiense</taxon>
    </lineage>
</organism>
<evidence type="ECO:0000256" key="1">
    <source>
        <dbReference type="ARBA" id="ARBA00008857"/>
    </source>
</evidence>
<comment type="similarity">
    <text evidence="1">Belongs to the 'phage' integrase family.</text>
</comment>
<keyword evidence="6" id="KW-1185">Reference proteome</keyword>
<dbReference type="InterPro" id="IPR011010">
    <property type="entry name" value="DNA_brk_join_enz"/>
</dbReference>
<protein>
    <submittedName>
        <fullName evidence="5">Integrase</fullName>
    </submittedName>
</protein>
<dbReference type="Proteomes" id="UP000009164">
    <property type="component" value="Segment"/>
</dbReference>
<dbReference type="Pfam" id="PF16795">
    <property type="entry name" value="Phage_integr_3"/>
    <property type="match status" value="1"/>
</dbReference>
<dbReference type="RefSeq" id="YP_003331458.1">
    <property type="nucleotide sequence ID" value="NC_013587.1"/>
</dbReference>
<dbReference type="InterPro" id="IPR013762">
    <property type="entry name" value="Integrase-like_cat_sf"/>
</dbReference>
<dbReference type="InterPro" id="IPR031857">
    <property type="entry name" value="Integrase_SSV1_C"/>
</dbReference>
<accession>D1GF26</accession>
<dbReference type="OrthoDB" id="6235at10239"/>
<dbReference type="GO" id="GO:0006310">
    <property type="term" value="P:DNA recombination"/>
    <property type="evidence" value="ECO:0007669"/>
    <property type="project" value="UniProtKB-KW"/>
</dbReference>
<evidence type="ECO:0000313" key="6">
    <source>
        <dbReference type="Proteomes" id="UP000009164"/>
    </source>
</evidence>
<dbReference type="GO" id="GO:0003677">
    <property type="term" value="F:DNA binding"/>
    <property type="evidence" value="ECO:0007669"/>
    <property type="project" value="InterPro"/>
</dbReference>
<feature type="domain" description="Integrase SSV1 C-terminal" evidence="4">
    <location>
        <begin position="197"/>
        <end position="348"/>
    </location>
</feature>
<keyword evidence="2" id="KW-0233">DNA recombination</keyword>
<dbReference type="KEGG" id="vg:8676811"/>
<dbReference type="GO" id="GO:0015074">
    <property type="term" value="P:DNA integration"/>
    <property type="evidence" value="ECO:0007669"/>
    <property type="project" value="InterPro"/>
</dbReference>
<dbReference type="Gene3D" id="1.10.443.10">
    <property type="entry name" value="Intergrase catalytic core"/>
    <property type="match status" value="1"/>
</dbReference>
<evidence type="ECO:0000256" key="2">
    <source>
        <dbReference type="ARBA" id="ARBA00023172"/>
    </source>
</evidence>
<dbReference type="InterPro" id="IPR012922">
    <property type="entry name" value="ORF_D-335"/>
</dbReference>
<evidence type="ECO:0000313" key="5">
    <source>
        <dbReference type="EMBL" id="ACZ35728.1"/>
    </source>
</evidence>
<name>D1GF26_9VIRU</name>
<dbReference type="SUPFAM" id="SSF56349">
    <property type="entry name" value="DNA breaking-rejoining enzymes"/>
    <property type="match status" value="1"/>
</dbReference>
<reference evidence="5 6" key="1">
    <citation type="journal article" date="2009" name="Environ. Microbiol.">
        <title>Four newly isolated fuselloviruses from extreme geothermal environments reveal unusual morphologies and a possible interviral recombination mechanism.</title>
        <authorList>
            <person name="Redder P."/>
            <person name="Peng X."/>
            <person name="Brugger K."/>
            <person name="Shah S.A."/>
            <person name="Roesch F."/>
            <person name="Greve B."/>
            <person name="She Q."/>
            <person name="Schleper C."/>
            <person name="Forterre P."/>
            <person name="Garrett R.A."/>
            <person name="Prangishvili D."/>
        </authorList>
    </citation>
    <scope>NUCLEOTIDE SEQUENCE [LARGE SCALE GENOMIC DNA]</scope>
</reference>
<evidence type="ECO:0000259" key="4">
    <source>
        <dbReference type="Pfam" id="PF16795"/>
    </source>
</evidence>
<feature type="domain" description="ORF D-335-like" evidence="3">
    <location>
        <begin position="24"/>
        <end position="94"/>
    </location>
</feature>
<dbReference type="GeneID" id="8676811"/>
<evidence type="ECO:0000259" key="3">
    <source>
        <dbReference type="Pfam" id="PF07935"/>
    </source>
</evidence>